<keyword evidence="3" id="KW-1185">Reference proteome</keyword>
<dbReference type="AlphaFoldDB" id="F6XXJ3"/>
<evidence type="ECO:0000256" key="1">
    <source>
        <dbReference type="SAM" id="MobiDB-lite"/>
    </source>
</evidence>
<dbReference type="EMBL" id="EAAA01001388">
    <property type="status" value="NOT_ANNOTATED_CDS"/>
    <property type="molecule type" value="Genomic_DNA"/>
</dbReference>
<dbReference type="PANTHER" id="PTHR21223:SF2">
    <property type="entry name" value="CBY1-INTERACTING BAR DOMAIN-CONTAINING PROTEIN HOMOLOG"/>
    <property type="match status" value="1"/>
</dbReference>
<gene>
    <name evidence="2" type="primary">LOC100176282</name>
</gene>
<reference evidence="2" key="2">
    <citation type="journal article" date="2008" name="Genome Biol.">
        <title>Improved genome assembly and evidence-based global gene model set for the chordate Ciona intestinalis: new insight into intron and operon populations.</title>
        <authorList>
            <person name="Satou Y."/>
            <person name="Mineta K."/>
            <person name="Ogasawara M."/>
            <person name="Sasakura Y."/>
            <person name="Shoguchi E."/>
            <person name="Ueno K."/>
            <person name="Yamada L."/>
            <person name="Matsumoto J."/>
            <person name="Wasserscheid J."/>
            <person name="Dewar K."/>
            <person name="Wiley G.B."/>
            <person name="Macmil S.L."/>
            <person name="Roe B.A."/>
            <person name="Zeller R.W."/>
            <person name="Hastings K.E."/>
            <person name="Lemaire P."/>
            <person name="Lindquist E."/>
            <person name="Endo T."/>
            <person name="Hotta K."/>
            <person name="Inaba K."/>
        </authorList>
    </citation>
    <scope>NUCLEOTIDE SEQUENCE [LARGE SCALE GENOMIC DNA]</scope>
    <source>
        <strain evidence="2">wild type</strain>
    </source>
</reference>
<feature type="region of interest" description="Disordered" evidence="1">
    <location>
        <begin position="348"/>
        <end position="367"/>
    </location>
</feature>
<organism evidence="2 3">
    <name type="scientific">Ciona intestinalis</name>
    <name type="common">Transparent sea squirt</name>
    <name type="synonym">Ascidia intestinalis</name>
    <dbReference type="NCBI Taxonomy" id="7719"/>
    <lineage>
        <taxon>Eukaryota</taxon>
        <taxon>Metazoa</taxon>
        <taxon>Chordata</taxon>
        <taxon>Tunicata</taxon>
        <taxon>Ascidiacea</taxon>
        <taxon>Phlebobranchia</taxon>
        <taxon>Cionidae</taxon>
        <taxon>Ciona</taxon>
    </lineage>
</organism>
<reference evidence="2" key="4">
    <citation type="submission" date="2025-09" db="UniProtKB">
        <authorList>
            <consortium name="Ensembl"/>
        </authorList>
    </citation>
    <scope>IDENTIFICATION</scope>
</reference>
<feature type="region of interest" description="Disordered" evidence="1">
    <location>
        <begin position="1"/>
        <end position="20"/>
    </location>
</feature>
<dbReference type="OMA" id="NINMIFH"/>
<dbReference type="HOGENOM" id="CLU_875864_0_0_1"/>
<accession>F6XXJ3</accession>
<protein>
    <submittedName>
        <fullName evidence="2">Uncharacterized LOC100176282</fullName>
    </submittedName>
</protein>
<dbReference type="PANTHER" id="PTHR21223">
    <property type="entry name" value="CBY1-INTERACTING BAR DOMAIN-CONTAINING PROTEIN HOMOLOG"/>
    <property type="match status" value="1"/>
</dbReference>
<dbReference type="GO" id="GO:0036064">
    <property type="term" value="C:ciliary basal body"/>
    <property type="evidence" value="ECO:0000318"/>
    <property type="project" value="GO_Central"/>
</dbReference>
<dbReference type="KEGG" id="cin:100176282"/>
<evidence type="ECO:0000313" key="3">
    <source>
        <dbReference type="Proteomes" id="UP000008144"/>
    </source>
</evidence>
<dbReference type="GeneID" id="100176282"/>
<dbReference type="GeneTree" id="ENSGT00390000010285"/>
<reference evidence="2" key="3">
    <citation type="submission" date="2025-08" db="UniProtKB">
        <authorList>
            <consortium name="Ensembl"/>
        </authorList>
    </citation>
    <scope>IDENTIFICATION</scope>
</reference>
<dbReference type="GO" id="GO:0035869">
    <property type="term" value="C:ciliary transition zone"/>
    <property type="evidence" value="ECO:0000318"/>
    <property type="project" value="GO_Central"/>
</dbReference>
<dbReference type="OrthoDB" id="10678656at2759"/>
<evidence type="ECO:0000313" key="2">
    <source>
        <dbReference type="Ensembl" id="ENSCINP00000015330.2"/>
    </source>
</evidence>
<dbReference type="Proteomes" id="UP000008144">
    <property type="component" value="Chromosome 2"/>
</dbReference>
<dbReference type="RefSeq" id="XP_002127513.2">
    <property type="nucleotide sequence ID" value="XM_002127477.3"/>
</dbReference>
<accession>A0A1W2WE85</accession>
<name>F6XXJ3_CIOIN</name>
<reference evidence="3" key="1">
    <citation type="journal article" date="2002" name="Science">
        <title>The draft genome of Ciona intestinalis: insights into chordate and vertebrate origins.</title>
        <authorList>
            <person name="Dehal P."/>
            <person name="Satou Y."/>
            <person name="Campbell R.K."/>
            <person name="Chapman J."/>
            <person name="Degnan B."/>
            <person name="De Tomaso A."/>
            <person name="Davidson B."/>
            <person name="Di Gregorio A."/>
            <person name="Gelpke M."/>
            <person name="Goodstein D.M."/>
            <person name="Harafuji N."/>
            <person name="Hastings K.E."/>
            <person name="Ho I."/>
            <person name="Hotta K."/>
            <person name="Huang W."/>
            <person name="Kawashima T."/>
            <person name="Lemaire P."/>
            <person name="Martinez D."/>
            <person name="Meinertzhagen I.A."/>
            <person name="Necula S."/>
            <person name="Nonaka M."/>
            <person name="Putnam N."/>
            <person name="Rash S."/>
            <person name="Saiga H."/>
            <person name="Satake M."/>
            <person name="Terry A."/>
            <person name="Yamada L."/>
            <person name="Wang H.G."/>
            <person name="Awazu S."/>
            <person name="Azumi K."/>
            <person name="Boore J."/>
            <person name="Branno M."/>
            <person name="Chin-Bow S."/>
            <person name="DeSantis R."/>
            <person name="Doyle S."/>
            <person name="Francino P."/>
            <person name="Keys D.N."/>
            <person name="Haga S."/>
            <person name="Hayashi H."/>
            <person name="Hino K."/>
            <person name="Imai K.S."/>
            <person name="Inaba K."/>
            <person name="Kano S."/>
            <person name="Kobayashi K."/>
            <person name="Kobayashi M."/>
            <person name="Lee B.I."/>
            <person name="Makabe K.W."/>
            <person name="Manohar C."/>
            <person name="Matassi G."/>
            <person name="Medina M."/>
            <person name="Mochizuki Y."/>
            <person name="Mount S."/>
            <person name="Morishita T."/>
            <person name="Miura S."/>
            <person name="Nakayama A."/>
            <person name="Nishizaka S."/>
            <person name="Nomoto H."/>
            <person name="Ohta F."/>
            <person name="Oishi K."/>
            <person name="Rigoutsos I."/>
            <person name="Sano M."/>
            <person name="Sasaki A."/>
            <person name="Sasakura Y."/>
            <person name="Shoguchi E."/>
            <person name="Shin-i T."/>
            <person name="Spagnuolo A."/>
            <person name="Stainier D."/>
            <person name="Suzuki M.M."/>
            <person name="Tassy O."/>
            <person name="Takatori N."/>
            <person name="Tokuoka M."/>
            <person name="Yagi K."/>
            <person name="Yoshizaki F."/>
            <person name="Wada S."/>
            <person name="Zhang C."/>
            <person name="Hyatt P.D."/>
            <person name="Larimer F."/>
            <person name="Detter C."/>
            <person name="Doggett N."/>
            <person name="Glavina T."/>
            <person name="Hawkins T."/>
            <person name="Richardson P."/>
            <person name="Lucas S."/>
            <person name="Kohara Y."/>
            <person name="Levine M."/>
            <person name="Satoh N."/>
            <person name="Rokhsar D.S."/>
        </authorList>
    </citation>
    <scope>NUCLEOTIDE SEQUENCE [LARGE SCALE GENOMIC DNA]</scope>
</reference>
<dbReference type="InterPro" id="IPR009602">
    <property type="entry name" value="CBAR/FAM92"/>
</dbReference>
<dbReference type="GO" id="GO:0060271">
    <property type="term" value="P:cilium assembly"/>
    <property type="evidence" value="ECO:0000318"/>
    <property type="project" value="GO_Central"/>
</dbReference>
<dbReference type="Ensembl" id="ENSCINT00000015330.2">
    <property type="protein sequence ID" value="ENSCINP00000015330.2"/>
    <property type="gene ID" value="ENSCING00000007471.2"/>
</dbReference>
<sequence>MENHEEANDSNQKKPLSSDVPLEQLKNIRNTILDLISTPEKKRKELVYSLEQIIVRRRKLLERNRIMIEQIIGLANYFSNPLTSLLGISEALKSTTRHLYTVEAYRKTSLERLESKLLEDYDSRASKEFPALKEDVETLLKDASRCILEESRAKYSYDKACTIGPMKSSLGSSFHSPSTRALKQSNRAWIVSMKLAKVQEAKKLTKASVDRVNLRYSEAVKKRTNALHESLKQYIEIDMIFHAKALEQLTEAYRCLHTWNNVPEPTKNVDINDDVPSTHLSKVDLKSEILEQRSGRSNEEESEECDVYDEADEFDVESDDELQANGDTADLVLSDIDVLKGVVNDVMGNGKKPNGTSLHGESYSTMT</sequence>
<proteinExistence type="predicted"/>
<feature type="compositionally biased region" description="Polar residues" evidence="1">
    <location>
        <begin position="354"/>
        <end position="367"/>
    </location>
</feature>
<dbReference type="InParanoid" id="F6XXJ3"/>